<organism evidence="1 2">
    <name type="scientific">Paenibacillus yonginensis</name>
    <dbReference type="NCBI Taxonomy" id="1462996"/>
    <lineage>
        <taxon>Bacteria</taxon>
        <taxon>Bacillati</taxon>
        <taxon>Bacillota</taxon>
        <taxon>Bacilli</taxon>
        <taxon>Bacillales</taxon>
        <taxon>Paenibacillaceae</taxon>
        <taxon>Paenibacillus</taxon>
    </lineage>
</organism>
<keyword evidence="2" id="KW-1185">Reference proteome</keyword>
<sequence>MPAGYRICSRPAADLLNLRLIFFLKYTILFGIQQYKTTTNRAEDILRTGSLYSLKPLLFHLF</sequence>
<protein>
    <submittedName>
        <fullName evidence="1">Uncharacterized protein</fullName>
    </submittedName>
</protein>
<accession>A0A1B1MY88</accession>
<evidence type="ECO:0000313" key="1">
    <source>
        <dbReference type="EMBL" id="ANS74135.1"/>
    </source>
</evidence>
<evidence type="ECO:0000313" key="2">
    <source>
        <dbReference type="Proteomes" id="UP000092573"/>
    </source>
</evidence>
<name>A0A1B1MY88_9BACL</name>
<dbReference type="Proteomes" id="UP000092573">
    <property type="component" value="Chromosome"/>
</dbReference>
<dbReference type="KEGG" id="pyg:AWM70_05705"/>
<proteinExistence type="predicted"/>
<gene>
    <name evidence="1" type="ORF">AWM70_05705</name>
</gene>
<dbReference type="AlphaFoldDB" id="A0A1B1MY88"/>
<reference evidence="1 2" key="1">
    <citation type="submission" date="2016-01" db="EMBL/GenBank/DDBJ databases">
        <title>Complete Genome Sequence of Paenibacillus yonginensis DCY84, a novel Plant Growth-Promoting Bacteria with Elicitation of Induced Systemic Resistance.</title>
        <authorList>
            <person name="Kim Y.J."/>
            <person name="Yang D.C."/>
            <person name="Sukweenadhi J."/>
        </authorList>
    </citation>
    <scope>NUCLEOTIDE SEQUENCE [LARGE SCALE GENOMIC DNA]</scope>
    <source>
        <strain evidence="1 2">DCY84</strain>
    </source>
</reference>
<dbReference type="EMBL" id="CP014167">
    <property type="protein sequence ID" value="ANS74135.1"/>
    <property type="molecule type" value="Genomic_DNA"/>
</dbReference>